<dbReference type="AlphaFoldDB" id="A0A395LYP8"/>
<dbReference type="EMBL" id="PHFL01000077">
    <property type="protein sequence ID" value="RFM22754.1"/>
    <property type="molecule type" value="Genomic_DNA"/>
</dbReference>
<comment type="caution">
    <text evidence="1">The sequence shown here is derived from an EMBL/GenBank/DDBJ whole genome shotgun (WGS) entry which is preliminary data.</text>
</comment>
<sequence>MGFEDAAKKLVAFVGSMTGGTAKLVKLEKIPEGWLGYAEVYEESAFIKSVGLPSRVMDRNIYEVKMNPALEVIAFARKTNFEP</sequence>
<accession>A0A395LYP8</accession>
<organism evidence="1 2">
    <name type="scientific">Candidatus Thermochlorobacter aerophilus</name>
    <dbReference type="NCBI Taxonomy" id="1868324"/>
    <lineage>
        <taxon>Bacteria</taxon>
        <taxon>Pseudomonadati</taxon>
        <taxon>Chlorobiota</taxon>
        <taxon>Chlorobiia</taxon>
        <taxon>Chlorobiales</taxon>
        <taxon>Candidatus Thermochlorobacteriaceae</taxon>
        <taxon>Candidatus Thermochlorobacter</taxon>
    </lineage>
</organism>
<proteinExistence type="predicted"/>
<reference evidence="1 2" key="1">
    <citation type="journal article" date="2011" name="ISME J.">
        <title>Community ecology of hot spring cyanobacterial mats: predominant populations and their functional potential.</title>
        <authorList>
            <person name="Klatt C.G."/>
            <person name="Wood J.M."/>
            <person name="Rusch D.B."/>
            <person name="Bateson M.M."/>
            <person name="Hamamura N."/>
            <person name="Heidelberg J.F."/>
            <person name="Grossman A.R."/>
            <person name="Bhaya D."/>
            <person name="Cohan F.M."/>
            <person name="Kuhl M."/>
            <person name="Bryant D.A."/>
            <person name="Ward D.M."/>
        </authorList>
    </citation>
    <scope>NUCLEOTIDE SEQUENCE [LARGE SCALE GENOMIC DNA]</scope>
    <source>
        <strain evidence="1">OS</strain>
    </source>
</reference>
<evidence type="ECO:0000313" key="1">
    <source>
        <dbReference type="EMBL" id="RFM22754.1"/>
    </source>
</evidence>
<gene>
    <name evidence="1" type="ORF">D0433_14480</name>
</gene>
<dbReference type="Proteomes" id="UP000266389">
    <property type="component" value="Unassembled WGS sequence"/>
</dbReference>
<name>A0A395LYP8_9BACT</name>
<protein>
    <submittedName>
        <fullName evidence="1">Uncharacterized protein</fullName>
    </submittedName>
</protein>
<evidence type="ECO:0000313" key="2">
    <source>
        <dbReference type="Proteomes" id="UP000266389"/>
    </source>
</evidence>